<feature type="region of interest" description="Disordered" evidence="1">
    <location>
        <begin position="37"/>
        <end position="57"/>
    </location>
</feature>
<dbReference type="AlphaFoldDB" id="A0A061EXX6"/>
<dbReference type="HOGENOM" id="CLU_2175647_0_0_1"/>
<dbReference type="Proteomes" id="UP000026915">
    <property type="component" value="Chromosome 5"/>
</dbReference>
<proteinExistence type="predicted"/>
<protein>
    <submittedName>
        <fullName evidence="2">Uncharacterized protein</fullName>
    </submittedName>
</protein>
<evidence type="ECO:0000313" key="2">
    <source>
        <dbReference type="EMBL" id="EOY09252.1"/>
    </source>
</evidence>
<evidence type="ECO:0000313" key="3">
    <source>
        <dbReference type="Proteomes" id="UP000026915"/>
    </source>
</evidence>
<dbReference type="Gramene" id="EOY09252">
    <property type="protein sequence ID" value="EOY09252"/>
    <property type="gene ID" value="TCM_024660"/>
</dbReference>
<sequence length="110" mass="12499">MIKQENSLVFFLKEYTQAIQDEPTSPSSYSTSFKTLEAMTSSDGESHPYLEDPLPEPERSQFMASSKVKVEEMDEDDTEPNNALRQATPTISKLTFTVDDIPPTKWAEQF</sequence>
<gene>
    <name evidence="2" type="ORF">TCM_024660</name>
</gene>
<dbReference type="EMBL" id="CM001883">
    <property type="protein sequence ID" value="EOY09252.1"/>
    <property type="molecule type" value="Genomic_DNA"/>
</dbReference>
<keyword evidence="3" id="KW-1185">Reference proteome</keyword>
<name>A0A061EXX6_THECC</name>
<organism evidence="2 3">
    <name type="scientific">Theobroma cacao</name>
    <name type="common">Cacao</name>
    <name type="synonym">Cocoa</name>
    <dbReference type="NCBI Taxonomy" id="3641"/>
    <lineage>
        <taxon>Eukaryota</taxon>
        <taxon>Viridiplantae</taxon>
        <taxon>Streptophyta</taxon>
        <taxon>Embryophyta</taxon>
        <taxon>Tracheophyta</taxon>
        <taxon>Spermatophyta</taxon>
        <taxon>Magnoliopsida</taxon>
        <taxon>eudicotyledons</taxon>
        <taxon>Gunneridae</taxon>
        <taxon>Pentapetalae</taxon>
        <taxon>rosids</taxon>
        <taxon>malvids</taxon>
        <taxon>Malvales</taxon>
        <taxon>Malvaceae</taxon>
        <taxon>Byttnerioideae</taxon>
        <taxon>Theobroma</taxon>
    </lineage>
</organism>
<reference evidence="2 3" key="1">
    <citation type="journal article" date="2013" name="Genome Biol.">
        <title>The genome sequence of the most widely cultivated cacao type and its use to identify candidate genes regulating pod color.</title>
        <authorList>
            <person name="Motamayor J.C."/>
            <person name="Mockaitis K."/>
            <person name="Schmutz J."/>
            <person name="Haiminen N."/>
            <person name="Iii D.L."/>
            <person name="Cornejo O."/>
            <person name="Findley S.D."/>
            <person name="Zheng P."/>
            <person name="Utro F."/>
            <person name="Royaert S."/>
            <person name="Saski C."/>
            <person name="Jenkins J."/>
            <person name="Podicheti R."/>
            <person name="Zhao M."/>
            <person name="Scheffler B.E."/>
            <person name="Stack J.C."/>
            <person name="Feltus F.A."/>
            <person name="Mustiga G.M."/>
            <person name="Amores F."/>
            <person name="Phillips W."/>
            <person name="Marelli J.P."/>
            <person name="May G.D."/>
            <person name="Shapiro H."/>
            <person name="Ma J."/>
            <person name="Bustamante C.D."/>
            <person name="Schnell R.J."/>
            <person name="Main D."/>
            <person name="Gilbert D."/>
            <person name="Parida L."/>
            <person name="Kuhn D.N."/>
        </authorList>
    </citation>
    <scope>NUCLEOTIDE SEQUENCE [LARGE SCALE GENOMIC DNA]</scope>
    <source>
        <strain evidence="3">cv. Matina 1-6</strain>
    </source>
</reference>
<dbReference type="InParanoid" id="A0A061EXX6"/>
<evidence type="ECO:0000256" key="1">
    <source>
        <dbReference type="SAM" id="MobiDB-lite"/>
    </source>
</evidence>
<accession>A0A061EXX6</accession>